<proteinExistence type="predicted"/>
<dbReference type="Proteomes" id="UP000582837">
    <property type="component" value="Unassembled WGS sequence"/>
</dbReference>
<comment type="caution">
    <text evidence="1">The sequence shown here is derived from an EMBL/GenBank/DDBJ whole genome shotgun (WGS) entry which is preliminary data.</text>
</comment>
<keyword evidence="2" id="KW-1185">Reference proteome</keyword>
<keyword evidence="1" id="KW-0503">Monooxygenase</keyword>
<dbReference type="RefSeq" id="WP_170030616.1">
    <property type="nucleotide sequence ID" value="NZ_JABDTL010000001.1"/>
</dbReference>
<organism evidence="1 2">
    <name type="scientific">Longimicrobium terrae</name>
    <dbReference type="NCBI Taxonomy" id="1639882"/>
    <lineage>
        <taxon>Bacteria</taxon>
        <taxon>Pseudomonadati</taxon>
        <taxon>Gemmatimonadota</taxon>
        <taxon>Longimicrobiia</taxon>
        <taxon>Longimicrobiales</taxon>
        <taxon>Longimicrobiaceae</taxon>
        <taxon>Longimicrobium</taxon>
    </lineage>
</organism>
<dbReference type="SUPFAM" id="SSF54909">
    <property type="entry name" value="Dimeric alpha+beta barrel"/>
    <property type="match status" value="1"/>
</dbReference>
<protein>
    <submittedName>
        <fullName evidence="1">Heme-degrading monooxygenase HmoA</fullName>
    </submittedName>
</protein>
<dbReference type="EMBL" id="JACHIA010000001">
    <property type="protein sequence ID" value="MBB6068490.1"/>
    <property type="molecule type" value="Genomic_DNA"/>
</dbReference>
<dbReference type="AlphaFoldDB" id="A0A841GNN7"/>
<dbReference type="GO" id="GO:0004497">
    <property type="term" value="F:monooxygenase activity"/>
    <property type="evidence" value="ECO:0007669"/>
    <property type="project" value="UniProtKB-KW"/>
</dbReference>
<reference evidence="1 2" key="1">
    <citation type="submission" date="2020-08" db="EMBL/GenBank/DDBJ databases">
        <title>Genomic Encyclopedia of Type Strains, Phase IV (KMG-IV): sequencing the most valuable type-strain genomes for metagenomic binning, comparative biology and taxonomic classification.</title>
        <authorList>
            <person name="Goeker M."/>
        </authorList>
    </citation>
    <scope>NUCLEOTIDE SEQUENCE [LARGE SCALE GENOMIC DNA]</scope>
    <source>
        <strain evidence="1 2">DSM 29007</strain>
    </source>
</reference>
<keyword evidence="1" id="KW-0560">Oxidoreductase</keyword>
<evidence type="ECO:0000313" key="2">
    <source>
        <dbReference type="Proteomes" id="UP000582837"/>
    </source>
</evidence>
<sequence>MIARTWHGRVPLSKAADYEAYLRETGLADYQRVDGNRGVYLLRRDEGDVTHFTTLTFWDSLDAIRAFAGPDYERARYYPEDDEYLLEREPFVTHYTVVEPSASVFTALPAN</sequence>
<name>A0A841GNN7_9BACT</name>
<dbReference type="Gene3D" id="3.30.70.100">
    <property type="match status" value="1"/>
</dbReference>
<gene>
    <name evidence="1" type="ORF">HNQ61_000101</name>
</gene>
<evidence type="ECO:0000313" key="1">
    <source>
        <dbReference type="EMBL" id="MBB6068490.1"/>
    </source>
</evidence>
<dbReference type="InterPro" id="IPR011008">
    <property type="entry name" value="Dimeric_a/b-barrel"/>
</dbReference>
<accession>A0A841GNN7</accession>